<dbReference type="RefSeq" id="WP_092921834.1">
    <property type="nucleotide sequence ID" value="NZ_FJTZ01000007.1"/>
</dbReference>
<evidence type="ECO:0000313" key="4">
    <source>
        <dbReference type="Proteomes" id="UP000245695"/>
    </source>
</evidence>
<dbReference type="GO" id="GO:1990904">
    <property type="term" value="C:ribonucleoprotein complex"/>
    <property type="evidence" value="ECO:0007669"/>
    <property type="project" value="UniProtKB-KW"/>
</dbReference>
<dbReference type="Proteomes" id="UP000245695">
    <property type="component" value="Chromosome 1"/>
</dbReference>
<dbReference type="SUPFAM" id="SSF50104">
    <property type="entry name" value="Translation proteins SH3-like domain"/>
    <property type="match status" value="1"/>
</dbReference>
<dbReference type="EMBL" id="LN650648">
    <property type="protein sequence ID" value="CEI74391.1"/>
    <property type="molecule type" value="Genomic_DNA"/>
</dbReference>
<protein>
    <submittedName>
        <fullName evidence="3">Translation protein SH3-like domain</fullName>
    </submittedName>
</protein>
<name>A0A2P2BVK6_9FIRM</name>
<dbReference type="InterPro" id="IPR014722">
    <property type="entry name" value="Rib_uL2_dom2"/>
</dbReference>
<dbReference type="AlphaFoldDB" id="A0A2P2BVK6"/>
<dbReference type="InterPro" id="IPR041985">
    <property type="entry name" value="Ribosomal_eL14_KOW"/>
</dbReference>
<dbReference type="GO" id="GO:0005840">
    <property type="term" value="C:ribosome"/>
    <property type="evidence" value="ECO:0007669"/>
    <property type="project" value="UniProtKB-KW"/>
</dbReference>
<gene>
    <name evidence="3" type="ORF">FRIFI_2876</name>
</gene>
<evidence type="ECO:0000256" key="1">
    <source>
        <dbReference type="ARBA" id="ARBA00022980"/>
    </source>
</evidence>
<accession>A0A2P2BVK6</accession>
<proteinExistence type="predicted"/>
<organism evidence="3 4">
    <name type="scientific">Romboutsia hominis</name>
    <dbReference type="NCBI Taxonomy" id="1507512"/>
    <lineage>
        <taxon>Bacteria</taxon>
        <taxon>Bacillati</taxon>
        <taxon>Bacillota</taxon>
        <taxon>Clostridia</taxon>
        <taxon>Peptostreptococcales</taxon>
        <taxon>Peptostreptococcaceae</taxon>
        <taxon>Romboutsia</taxon>
    </lineage>
</organism>
<reference evidence="3 4" key="1">
    <citation type="submission" date="2014-09" db="EMBL/GenBank/DDBJ databases">
        <authorList>
            <person name="Hornung B.V."/>
        </authorList>
    </citation>
    <scope>NUCLEOTIDE SEQUENCE [LARGE SCALE GENOMIC DNA]</scope>
    <source>
        <strain evidence="3 4">FRIFI</strain>
    </source>
</reference>
<dbReference type="Gene3D" id="2.30.30.30">
    <property type="match status" value="1"/>
</dbReference>
<dbReference type="CDD" id="cd06088">
    <property type="entry name" value="KOW_RPL14"/>
    <property type="match status" value="1"/>
</dbReference>
<keyword evidence="2" id="KW-0687">Ribonucleoprotein</keyword>
<keyword evidence="1" id="KW-0689">Ribosomal protein</keyword>
<dbReference type="InterPro" id="IPR008991">
    <property type="entry name" value="Translation_prot_SH3-like_sf"/>
</dbReference>
<dbReference type="KEGG" id="rhom:FRIFI_2876"/>
<evidence type="ECO:0000313" key="3">
    <source>
        <dbReference type="EMBL" id="CEI74391.1"/>
    </source>
</evidence>
<keyword evidence="4" id="KW-1185">Reference proteome</keyword>
<sequence length="92" mass="10612">MLLNKLSIGQVVKALSGREQGRLFFIVEVVDHEYVLISDGKTRKLGKPKLKKVKHLKIYDFISEEAKQMIISKQNNTDAFLRAQLTKLDQRI</sequence>
<evidence type="ECO:0000256" key="2">
    <source>
        <dbReference type="ARBA" id="ARBA00023274"/>
    </source>
</evidence>